<comment type="similarity">
    <text evidence="6">Belongs to the methyltransferase superfamily. RsmI family.</text>
</comment>
<dbReference type="InterPro" id="IPR018063">
    <property type="entry name" value="SAM_MeTrfase_RsmI_CS"/>
</dbReference>
<dbReference type="AlphaFoldDB" id="A0A1F4Q248"/>
<evidence type="ECO:0000313" key="8">
    <source>
        <dbReference type="EMBL" id="OGB90025.1"/>
    </source>
</evidence>
<dbReference type="PIRSF" id="PIRSF005917">
    <property type="entry name" value="MTase_YraL"/>
    <property type="match status" value="1"/>
</dbReference>
<reference evidence="8 9" key="1">
    <citation type="journal article" date="2016" name="Nat. Commun.">
        <title>Thousands of microbial genomes shed light on interconnected biogeochemical processes in an aquifer system.</title>
        <authorList>
            <person name="Anantharaman K."/>
            <person name="Brown C.T."/>
            <person name="Hug L.A."/>
            <person name="Sharon I."/>
            <person name="Castelle C.J."/>
            <person name="Probst A.J."/>
            <person name="Thomas B.C."/>
            <person name="Singh A."/>
            <person name="Wilkins M.J."/>
            <person name="Karaoz U."/>
            <person name="Brodie E.L."/>
            <person name="Williams K.H."/>
            <person name="Hubbard S.S."/>
            <person name="Banfield J.F."/>
        </authorList>
    </citation>
    <scope>NUCLEOTIDE SEQUENCE [LARGE SCALE GENOMIC DNA]</scope>
</reference>
<dbReference type="SUPFAM" id="SSF53790">
    <property type="entry name" value="Tetrapyrrole methylase"/>
    <property type="match status" value="1"/>
</dbReference>
<keyword evidence="4 6" id="KW-0808">Transferase</keyword>
<dbReference type="Pfam" id="PF00590">
    <property type="entry name" value="TP_methylase"/>
    <property type="match status" value="1"/>
</dbReference>
<dbReference type="Gene3D" id="3.30.950.10">
    <property type="entry name" value="Methyltransferase, Cobalt-precorrin-4 Transmethylase, Domain 2"/>
    <property type="match status" value="1"/>
</dbReference>
<keyword evidence="1 6" id="KW-0963">Cytoplasm</keyword>
<keyword evidence="2 6" id="KW-0698">rRNA processing</keyword>
<evidence type="ECO:0000259" key="7">
    <source>
        <dbReference type="Pfam" id="PF00590"/>
    </source>
</evidence>
<comment type="caution">
    <text evidence="8">The sequence shown here is derived from an EMBL/GenBank/DDBJ whole genome shotgun (WGS) entry which is preliminary data.</text>
</comment>
<evidence type="ECO:0000256" key="3">
    <source>
        <dbReference type="ARBA" id="ARBA00022603"/>
    </source>
</evidence>
<dbReference type="EMBL" id="METM01000016">
    <property type="protein sequence ID" value="OGB90025.1"/>
    <property type="molecule type" value="Genomic_DNA"/>
</dbReference>
<keyword evidence="3 6" id="KW-0489">Methyltransferase</keyword>
<dbReference type="InterPro" id="IPR008189">
    <property type="entry name" value="rRNA_ssu_MeTfrase_I"/>
</dbReference>
<dbReference type="FunFam" id="3.30.950.10:FF:000002">
    <property type="entry name" value="Ribosomal RNA small subunit methyltransferase I"/>
    <property type="match status" value="1"/>
</dbReference>
<comment type="catalytic activity">
    <reaction evidence="6">
        <text>cytidine(1402) in 16S rRNA + S-adenosyl-L-methionine = 2'-O-methylcytidine(1402) in 16S rRNA + S-adenosyl-L-homocysteine + H(+)</text>
        <dbReference type="Rhea" id="RHEA:42924"/>
        <dbReference type="Rhea" id="RHEA-COMP:10285"/>
        <dbReference type="Rhea" id="RHEA-COMP:10286"/>
        <dbReference type="ChEBI" id="CHEBI:15378"/>
        <dbReference type="ChEBI" id="CHEBI:57856"/>
        <dbReference type="ChEBI" id="CHEBI:59789"/>
        <dbReference type="ChEBI" id="CHEBI:74495"/>
        <dbReference type="ChEBI" id="CHEBI:82748"/>
        <dbReference type="EC" id="2.1.1.198"/>
    </reaction>
</comment>
<organism evidence="8 9">
    <name type="scientific">candidate division WOR-1 bacterium RIFCSPHIGHO2_01_FULL_53_15</name>
    <dbReference type="NCBI Taxonomy" id="1802564"/>
    <lineage>
        <taxon>Bacteria</taxon>
        <taxon>Bacillati</taxon>
        <taxon>Saganbacteria</taxon>
    </lineage>
</organism>
<dbReference type="PANTHER" id="PTHR46111:SF1">
    <property type="entry name" value="RIBOSOMAL RNA SMALL SUBUNIT METHYLTRANSFERASE I"/>
    <property type="match status" value="1"/>
</dbReference>
<dbReference type="Proteomes" id="UP000178724">
    <property type="component" value="Unassembled WGS sequence"/>
</dbReference>
<evidence type="ECO:0000313" key="9">
    <source>
        <dbReference type="Proteomes" id="UP000178724"/>
    </source>
</evidence>
<gene>
    <name evidence="6" type="primary">rsmI</name>
    <name evidence="8" type="ORF">A2625_01650</name>
</gene>
<evidence type="ECO:0000256" key="6">
    <source>
        <dbReference type="HAMAP-Rule" id="MF_01877"/>
    </source>
</evidence>
<dbReference type="HAMAP" id="MF_01877">
    <property type="entry name" value="16SrRNA_methyltr_I"/>
    <property type="match status" value="1"/>
</dbReference>
<accession>A0A1F4Q248</accession>
<keyword evidence="5 6" id="KW-0949">S-adenosyl-L-methionine</keyword>
<evidence type="ECO:0000256" key="2">
    <source>
        <dbReference type="ARBA" id="ARBA00022552"/>
    </source>
</evidence>
<evidence type="ECO:0000256" key="4">
    <source>
        <dbReference type="ARBA" id="ARBA00022679"/>
    </source>
</evidence>
<dbReference type="InterPro" id="IPR014777">
    <property type="entry name" value="4pyrrole_Mease_sub1"/>
</dbReference>
<evidence type="ECO:0000256" key="1">
    <source>
        <dbReference type="ARBA" id="ARBA00022490"/>
    </source>
</evidence>
<dbReference type="NCBIfam" id="TIGR00096">
    <property type="entry name" value="16S rRNA (cytidine(1402)-2'-O)-methyltransferase"/>
    <property type="match status" value="1"/>
</dbReference>
<dbReference type="FunFam" id="3.40.1010.10:FF:000007">
    <property type="entry name" value="Ribosomal RNA small subunit methyltransferase I"/>
    <property type="match status" value="1"/>
</dbReference>
<protein>
    <recommendedName>
        <fullName evidence="6">Ribosomal RNA small subunit methyltransferase I</fullName>
        <ecNumber evidence="6">2.1.1.198</ecNumber>
    </recommendedName>
    <alternativeName>
        <fullName evidence="6">16S rRNA 2'-O-ribose C1402 methyltransferase</fullName>
    </alternativeName>
    <alternativeName>
        <fullName evidence="6">rRNA (cytidine-2'-O-)-methyltransferase RsmI</fullName>
    </alternativeName>
</protein>
<dbReference type="InterPro" id="IPR014776">
    <property type="entry name" value="4pyrrole_Mease_sub2"/>
</dbReference>
<name>A0A1F4Q248_UNCSA</name>
<dbReference type="GO" id="GO:0005737">
    <property type="term" value="C:cytoplasm"/>
    <property type="evidence" value="ECO:0007669"/>
    <property type="project" value="UniProtKB-SubCell"/>
</dbReference>
<dbReference type="CDD" id="cd11648">
    <property type="entry name" value="RsmI"/>
    <property type="match status" value="1"/>
</dbReference>
<proteinExistence type="inferred from homology"/>
<dbReference type="Gene3D" id="3.40.1010.10">
    <property type="entry name" value="Cobalt-precorrin-4 Transmethylase, Domain 1"/>
    <property type="match status" value="1"/>
</dbReference>
<feature type="domain" description="Tetrapyrrole methylase" evidence="7">
    <location>
        <begin position="4"/>
        <end position="203"/>
    </location>
</feature>
<dbReference type="PROSITE" id="PS01296">
    <property type="entry name" value="RSMI"/>
    <property type="match status" value="1"/>
</dbReference>
<comment type="function">
    <text evidence="6">Catalyzes the 2'-O-methylation of the ribose of cytidine 1402 (C1402) in 16S rRNA.</text>
</comment>
<sequence length="231" mass="25570">MAGTLYVVATPIGNLEDITFRAVRVLQEADLIASEDTRHTRILLTRYEINTPLTSYHKFNIRAKTGELVGQLQAGKNIALVSDAGTPGVSDPGYQMIRESVDRGIKVEVIPGPSAAIAALVGSGLPTDEFTFVGFLPRKPGRKRRKLEQLKNEGRTIIIYESPFRVVKTLEDVHLVFGEVEVAVCRELTKKFEEFIRGNIEEVIVKLKNKKVRGEIVLVVSAQAAQRESIS</sequence>
<dbReference type="GO" id="GO:0070677">
    <property type="term" value="F:rRNA (cytosine-2'-O-)-methyltransferase activity"/>
    <property type="evidence" value="ECO:0007669"/>
    <property type="project" value="UniProtKB-UniRule"/>
</dbReference>
<dbReference type="PANTHER" id="PTHR46111">
    <property type="entry name" value="RIBOSOMAL RNA SMALL SUBUNIT METHYLTRANSFERASE I"/>
    <property type="match status" value="1"/>
</dbReference>
<dbReference type="InterPro" id="IPR035996">
    <property type="entry name" value="4pyrrol_Methylase_sf"/>
</dbReference>
<dbReference type="InterPro" id="IPR000878">
    <property type="entry name" value="4pyrrol_Mease"/>
</dbReference>
<comment type="subcellular location">
    <subcellularLocation>
        <location evidence="6">Cytoplasm</location>
    </subcellularLocation>
</comment>
<dbReference type="EC" id="2.1.1.198" evidence="6"/>
<evidence type="ECO:0000256" key="5">
    <source>
        <dbReference type="ARBA" id="ARBA00022691"/>
    </source>
</evidence>